<dbReference type="CDD" id="cd07438">
    <property type="entry name" value="PHP_HisPPase_AMP"/>
    <property type="match status" value="1"/>
</dbReference>
<dbReference type="PANTHER" id="PTHR42924">
    <property type="entry name" value="EXONUCLEASE"/>
    <property type="match status" value="1"/>
</dbReference>
<evidence type="ECO:0000313" key="2">
    <source>
        <dbReference type="EMBL" id="ASV69838.1"/>
    </source>
</evidence>
<dbReference type="AlphaFoldDB" id="A0A248TNM9"/>
<proteinExistence type="predicted"/>
<evidence type="ECO:0000313" key="3">
    <source>
        <dbReference type="Proteomes" id="UP000215137"/>
    </source>
</evidence>
<protein>
    <recommendedName>
        <fullName evidence="1">Polymerase/histidinol phosphatase N-terminal domain-containing protein</fullName>
    </recommendedName>
</protein>
<dbReference type="GO" id="GO:0035312">
    <property type="term" value="F:5'-3' DNA exonuclease activity"/>
    <property type="evidence" value="ECO:0007669"/>
    <property type="project" value="TreeGrafter"/>
</dbReference>
<dbReference type="Gene3D" id="1.10.150.650">
    <property type="match status" value="1"/>
</dbReference>
<name>A0A248TNM9_9BACI</name>
<dbReference type="InterPro" id="IPR016195">
    <property type="entry name" value="Pol/histidinol_Pase-like"/>
</dbReference>
<dbReference type="GO" id="GO:0004534">
    <property type="term" value="F:5'-3' RNA exonuclease activity"/>
    <property type="evidence" value="ECO:0007669"/>
    <property type="project" value="TreeGrafter"/>
</dbReference>
<dbReference type="Gene3D" id="3.20.20.140">
    <property type="entry name" value="Metal-dependent hydrolases"/>
    <property type="match status" value="1"/>
</dbReference>
<dbReference type="SMART" id="SM00481">
    <property type="entry name" value="POLIIIAc"/>
    <property type="match status" value="1"/>
</dbReference>
<evidence type="ECO:0000259" key="1">
    <source>
        <dbReference type="SMART" id="SM00481"/>
    </source>
</evidence>
<organism evidence="2 3">
    <name type="scientific">Cytobacillus kochii</name>
    <dbReference type="NCBI Taxonomy" id="859143"/>
    <lineage>
        <taxon>Bacteria</taxon>
        <taxon>Bacillati</taxon>
        <taxon>Bacillota</taxon>
        <taxon>Bacilli</taxon>
        <taxon>Bacillales</taxon>
        <taxon>Bacillaceae</taxon>
        <taxon>Cytobacillus</taxon>
    </lineage>
</organism>
<dbReference type="KEGG" id="bko:CKF48_22515"/>
<dbReference type="Pfam" id="PF02811">
    <property type="entry name" value="PHP"/>
    <property type="match status" value="1"/>
</dbReference>
<dbReference type="PANTHER" id="PTHR42924:SF3">
    <property type="entry name" value="POLYMERASE_HISTIDINOL PHOSPHATASE N-TERMINAL DOMAIN-CONTAINING PROTEIN"/>
    <property type="match status" value="1"/>
</dbReference>
<sequence length="267" mass="30405">MSVLDIAAVTKEEGFDLHLHTTASDGELTPLELMQYAVEKRLKTISITDHDTINGVEEAYSISHNLPIQLIRGIELSSSYKDRRIDILGYGIHPTNHLKKKLALIFENRLDRANKMLKLLNSYGVHINMRDIRKQMVGELICRPHIAMAIVEKGYASCKIDAFRRYISDDSPTHVPLDTMSAEEAIATIHEAGGHAVLAHPRLIKDDQLVLELLHLGLDGIEVWHRRHTSKDVKKYKRMAKKYEILQTGGSDFHTYAHYLGEFGYKR</sequence>
<dbReference type="InterPro" id="IPR004013">
    <property type="entry name" value="PHP_dom"/>
</dbReference>
<feature type="domain" description="Polymerase/histidinol phosphatase N-terminal" evidence="1">
    <location>
        <begin position="15"/>
        <end position="80"/>
    </location>
</feature>
<dbReference type="Proteomes" id="UP000215137">
    <property type="component" value="Chromosome"/>
</dbReference>
<keyword evidence="3" id="KW-1185">Reference proteome</keyword>
<dbReference type="SUPFAM" id="SSF89550">
    <property type="entry name" value="PHP domain-like"/>
    <property type="match status" value="1"/>
</dbReference>
<accession>A0A248TNM9</accession>
<dbReference type="EMBL" id="CP022983">
    <property type="protein sequence ID" value="ASV69838.1"/>
    <property type="molecule type" value="Genomic_DNA"/>
</dbReference>
<reference evidence="2 3" key="1">
    <citation type="submission" date="2017-08" db="EMBL/GenBank/DDBJ databases">
        <title>Complete Genome Sequence of Bacillus kochii Oregon-R-modENCODE STRAIN BDGP4, isolated from Drosophila melanogaster gut.</title>
        <authorList>
            <person name="Wan K.H."/>
            <person name="Yu C."/>
            <person name="Park S."/>
            <person name="Hammonds A.S."/>
            <person name="Booth B.W."/>
            <person name="Celniker S.E."/>
        </authorList>
    </citation>
    <scope>NUCLEOTIDE SEQUENCE [LARGE SCALE GENOMIC DNA]</scope>
    <source>
        <strain evidence="2 3">BDGP4</strain>
    </source>
</reference>
<gene>
    <name evidence="2" type="ORF">CKF48_22515</name>
</gene>
<dbReference type="InterPro" id="IPR003141">
    <property type="entry name" value="Pol/His_phosphatase_N"/>
</dbReference>
<dbReference type="InterPro" id="IPR052018">
    <property type="entry name" value="PHP_domain"/>
</dbReference>